<feature type="region of interest" description="Disordered" evidence="2">
    <location>
        <begin position="527"/>
        <end position="597"/>
    </location>
</feature>
<evidence type="ECO:0000256" key="2">
    <source>
        <dbReference type="SAM" id="MobiDB-lite"/>
    </source>
</evidence>
<feature type="compositionally biased region" description="Polar residues" evidence="2">
    <location>
        <begin position="586"/>
        <end position="597"/>
    </location>
</feature>
<feature type="compositionally biased region" description="Low complexity" evidence="2">
    <location>
        <begin position="564"/>
        <end position="585"/>
    </location>
</feature>
<name>A0A8B8G4P0_9HEMI</name>
<feature type="compositionally biased region" description="Polar residues" evidence="2">
    <location>
        <begin position="287"/>
        <end position="297"/>
    </location>
</feature>
<feature type="compositionally biased region" description="Polar residues" evidence="2">
    <location>
        <begin position="341"/>
        <end position="363"/>
    </location>
</feature>
<dbReference type="RefSeq" id="XP_025418199.1">
    <property type="nucleotide sequence ID" value="XM_025562414.1"/>
</dbReference>
<accession>A0A8B8G4P0</accession>
<organism evidence="3 4">
    <name type="scientific">Sipha flava</name>
    <name type="common">yellow sugarcane aphid</name>
    <dbReference type="NCBI Taxonomy" id="143950"/>
    <lineage>
        <taxon>Eukaryota</taxon>
        <taxon>Metazoa</taxon>
        <taxon>Ecdysozoa</taxon>
        <taxon>Arthropoda</taxon>
        <taxon>Hexapoda</taxon>
        <taxon>Insecta</taxon>
        <taxon>Pterygota</taxon>
        <taxon>Neoptera</taxon>
        <taxon>Paraneoptera</taxon>
        <taxon>Hemiptera</taxon>
        <taxon>Sternorrhyncha</taxon>
        <taxon>Aphidomorpha</taxon>
        <taxon>Aphidoidea</taxon>
        <taxon>Aphididae</taxon>
        <taxon>Sipha</taxon>
    </lineage>
</organism>
<feature type="compositionally biased region" description="Low complexity" evidence="2">
    <location>
        <begin position="302"/>
        <end position="340"/>
    </location>
</feature>
<feature type="coiled-coil region" evidence="1">
    <location>
        <begin position="108"/>
        <end position="135"/>
    </location>
</feature>
<feature type="region of interest" description="Disordered" evidence="2">
    <location>
        <begin position="287"/>
        <end position="368"/>
    </location>
</feature>
<evidence type="ECO:0000313" key="4">
    <source>
        <dbReference type="RefSeq" id="XP_025418199.1"/>
    </source>
</evidence>
<feature type="region of interest" description="Disordered" evidence="2">
    <location>
        <begin position="192"/>
        <end position="232"/>
    </location>
</feature>
<feature type="compositionally biased region" description="Low complexity" evidence="2">
    <location>
        <begin position="221"/>
        <end position="230"/>
    </location>
</feature>
<evidence type="ECO:0000256" key="1">
    <source>
        <dbReference type="SAM" id="Coils"/>
    </source>
</evidence>
<dbReference type="Proteomes" id="UP000694846">
    <property type="component" value="Unplaced"/>
</dbReference>
<proteinExistence type="predicted"/>
<keyword evidence="3" id="KW-1185">Reference proteome</keyword>
<sequence>MKGKITRLSRTKKHKGNVSSIVNWQTKRIKKTSMTYINNSIMLIEEEVAGTMSNKQDDKIHDTNIWKSLRTHILSRRKKNKQAEADAEVLRKKKCVEYQKMQENKLSLAQINGRLSQLRDKRDELEEEKRALLNQTHTNDDSGATSLVVTKIEPNGEPVNNKLVVPNNINNAVVTNHRSNTLHQQHIFRPQCTINSQPGTGSPAAGSGLSPLPQQSLIMHNSNTSNTGSSHQTLLVCSPSTINDVAANNQNHVTRSTMSSASLSSTVTYTKFPSLYSSSSTHLLVPNIGTSNKTGRTPSPQPQSIQQQNYQQQQIVVPYPAYKSMNSGNSSSNNLNSANSTPVINNLSQSLSTGTNSNYPIDNSNRRREDNSQAFNRNIWINNNSNNTNKNTQSNVSNYGSFYQPSSTTAVNYCVNNGMSSSSTSLSTVNTVYSYSGPPPPPLSRTESTNSGNLVVSVASEHGQLTKPVTSHQQHNLHHRTLSHPPMYMSPGIRNQTSNHTYHPKPPHGVYSDDKLVSPVSNFYQQPGNRNVHPSNTTTVPSQPHQMSQKTHNIGYPMRHPTVPSSASQLSPSIIQSSQQHASYSVPTSSVTGYSNKSPAAIASTTDIPRYQ</sequence>
<dbReference type="AlphaFoldDB" id="A0A8B8G4P0"/>
<reference evidence="4" key="1">
    <citation type="submission" date="2025-08" db="UniProtKB">
        <authorList>
            <consortium name="RefSeq"/>
        </authorList>
    </citation>
    <scope>IDENTIFICATION</scope>
    <source>
        <tissue evidence="4">Whole body</tissue>
    </source>
</reference>
<gene>
    <name evidence="4" type="primary">LOC112688963</name>
</gene>
<dbReference type="OrthoDB" id="6620948at2759"/>
<protein>
    <submittedName>
        <fullName evidence="4">GATA zinc finger domain-containing protein 7-like isoform X1</fullName>
    </submittedName>
</protein>
<evidence type="ECO:0000313" key="3">
    <source>
        <dbReference type="Proteomes" id="UP000694846"/>
    </source>
</evidence>
<keyword evidence="1" id="KW-0175">Coiled coil</keyword>
<dbReference type="GeneID" id="112688963"/>
<feature type="compositionally biased region" description="Polar residues" evidence="2">
    <location>
        <begin position="527"/>
        <end position="552"/>
    </location>
</feature>